<dbReference type="CDD" id="cd02440">
    <property type="entry name" value="AdoMet_MTases"/>
    <property type="match status" value="1"/>
</dbReference>
<evidence type="ECO:0000256" key="12">
    <source>
        <dbReference type="ARBA" id="ARBA00042126"/>
    </source>
</evidence>
<sequence>MRPSAKLLIRVPACLCLWKTCECASPSFDMAWRSSSNSNAGLVANLKKASLFTDPRVEQAMLAVDRGDFTPSHPYEDSPQGIGYGATISAPHMHAAALEYLKNHLVEGAYALDVGSGSGYLAVCMAKMVGRTGKVVGVDHIPQLVELSIDNTKKHHADMLDSGRLVLVEGDGRLGYKADRQYNAIHVGAAAEKIPDALIEQLAEGGRMMIPVGPNRGDQVFLQVDKINGQIHKKVIHGVIYVPLTSKEKQLGIRSFLDF</sequence>
<name>A0A2A2J6J8_9BILA</name>
<dbReference type="SUPFAM" id="SSF53335">
    <property type="entry name" value="S-adenosyl-L-methionine-dependent methyltransferases"/>
    <property type="match status" value="1"/>
</dbReference>
<comment type="similarity">
    <text evidence="2">Belongs to the methyltransferase superfamily. L-isoaspartyl/D-aspartyl protein methyltransferase family.</text>
</comment>
<evidence type="ECO:0000256" key="6">
    <source>
        <dbReference type="ARBA" id="ARBA00022679"/>
    </source>
</evidence>
<comment type="subcellular location">
    <subcellularLocation>
        <location evidence="1">Cytoplasm</location>
    </subcellularLocation>
</comment>
<keyword evidence="15" id="KW-1185">Reference proteome</keyword>
<keyword evidence="4" id="KW-0963">Cytoplasm</keyword>
<evidence type="ECO:0000256" key="11">
    <source>
        <dbReference type="ARBA" id="ARBA00040923"/>
    </source>
</evidence>
<dbReference type="InterPro" id="IPR029063">
    <property type="entry name" value="SAM-dependent_MTases_sf"/>
</dbReference>
<dbReference type="STRING" id="2018661.A0A2A2J6J8"/>
<evidence type="ECO:0000256" key="2">
    <source>
        <dbReference type="ARBA" id="ARBA00005369"/>
    </source>
</evidence>
<evidence type="ECO:0000313" key="15">
    <source>
        <dbReference type="Proteomes" id="UP000218231"/>
    </source>
</evidence>
<keyword evidence="7" id="KW-0949">S-adenosyl-L-methionine</keyword>
<proteinExistence type="inferred from homology"/>
<protein>
    <recommendedName>
        <fullName evidence="11">Protein-L-isoaspartate(D-aspartate) O-methyltransferase</fullName>
        <ecNumber evidence="3">2.1.1.77</ecNumber>
    </recommendedName>
    <alternativeName>
        <fullName evidence="9">L-isoaspartyl protein carboxyl methyltransferase</fullName>
    </alternativeName>
    <alternativeName>
        <fullName evidence="12">Protein L-isoaspartyl/D-aspartyl methyltransferase</fullName>
    </alternativeName>
    <alternativeName>
        <fullName evidence="8">Protein-beta-aspartate methyltransferase</fullName>
    </alternativeName>
</protein>
<keyword evidence="13" id="KW-0732">Signal</keyword>
<dbReference type="GO" id="GO:0032259">
    <property type="term" value="P:methylation"/>
    <property type="evidence" value="ECO:0007669"/>
    <property type="project" value="UniProtKB-KW"/>
</dbReference>
<evidence type="ECO:0000256" key="4">
    <source>
        <dbReference type="ARBA" id="ARBA00022490"/>
    </source>
</evidence>
<dbReference type="OrthoDB" id="73890at2759"/>
<comment type="caution">
    <text evidence="14">The sequence shown here is derived from an EMBL/GenBank/DDBJ whole genome shotgun (WGS) entry which is preliminary data.</text>
</comment>
<evidence type="ECO:0000256" key="7">
    <source>
        <dbReference type="ARBA" id="ARBA00022691"/>
    </source>
</evidence>
<accession>A0A2A2J6J8</accession>
<feature type="chain" id="PRO_5011974168" description="Protein-L-isoaspartate(D-aspartate) O-methyltransferase" evidence="13">
    <location>
        <begin position="24"/>
        <end position="259"/>
    </location>
</feature>
<gene>
    <name evidence="14" type="ORF">WR25_17447</name>
</gene>
<evidence type="ECO:0000313" key="14">
    <source>
        <dbReference type="EMBL" id="PAV57448.1"/>
    </source>
</evidence>
<comment type="catalytic activity">
    <reaction evidence="10">
        <text>[protein]-L-isoaspartate + S-adenosyl-L-methionine = [protein]-L-isoaspartate alpha-methyl ester + S-adenosyl-L-homocysteine</text>
        <dbReference type="Rhea" id="RHEA:12705"/>
        <dbReference type="Rhea" id="RHEA-COMP:12143"/>
        <dbReference type="Rhea" id="RHEA-COMP:12144"/>
        <dbReference type="ChEBI" id="CHEBI:57856"/>
        <dbReference type="ChEBI" id="CHEBI:59789"/>
        <dbReference type="ChEBI" id="CHEBI:90596"/>
        <dbReference type="ChEBI" id="CHEBI:90598"/>
        <dbReference type="EC" id="2.1.1.77"/>
    </reaction>
    <physiologicalReaction direction="left-to-right" evidence="10">
        <dbReference type="Rhea" id="RHEA:12706"/>
    </physiologicalReaction>
</comment>
<feature type="signal peptide" evidence="13">
    <location>
        <begin position="1"/>
        <end position="23"/>
    </location>
</feature>
<evidence type="ECO:0000256" key="9">
    <source>
        <dbReference type="ARBA" id="ARBA00031350"/>
    </source>
</evidence>
<keyword evidence="5" id="KW-0489">Methyltransferase</keyword>
<dbReference type="GO" id="GO:0004719">
    <property type="term" value="F:protein-L-isoaspartate (D-aspartate) O-methyltransferase activity"/>
    <property type="evidence" value="ECO:0007669"/>
    <property type="project" value="UniProtKB-EC"/>
</dbReference>
<dbReference type="Proteomes" id="UP000218231">
    <property type="component" value="Unassembled WGS sequence"/>
</dbReference>
<dbReference type="PANTHER" id="PTHR11579">
    <property type="entry name" value="PROTEIN-L-ISOASPARTATE O-METHYLTRANSFERASE"/>
    <property type="match status" value="1"/>
</dbReference>
<reference evidence="14 15" key="1">
    <citation type="journal article" date="2017" name="Curr. Biol.">
        <title>Genome architecture and evolution of a unichromosomal asexual nematode.</title>
        <authorList>
            <person name="Fradin H."/>
            <person name="Zegar C."/>
            <person name="Gutwein M."/>
            <person name="Lucas J."/>
            <person name="Kovtun M."/>
            <person name="Corcoran D."/>
            <person name="Baugh L.R."/>
            <person name="Kiontke K."/>
            <person name="Gunsalus K."/>
            <person name="Fitch D.H."/>
            <person name="Piano F."/>
        </authorList>
    </citation>
    <scope>NUCLEOTIDE SEQUENCE [LARGE SCALE GENOMIC DNA]</scope>
    <source>
        <strain evidence="14">PF1309</strain>
    </source>
</reference>
<dbReference type="NCBIfam" id="TIGR00080">
    <property type="entry name" value="pimt"/>
    <property type="match status" value="1"/>
</dbReference>
<keyword evidence="6" id="KW-0808">Transferase</keyword>
<evidence type="ECO:0000256" key="5">
    <source>
        <dbReference type="ARBA" id="ARBA00022603"/>
    </source>
</evidence>
<dbReference type="InterPro" id="IPR000682">
    <property type="entry name" value="PCMT"/>
</dbReference>
<evidence type="ECO:0000256" key="8">
    <source>
        <dbReference type="ARBA" id="ARBA00031323"/>
    </source>
</evidence>
<dbReference type="PANTHER" id="PTHR11579:SF0">
    <property type="entry name" value="PROTEIN-L-ISOASPARTATE(D-ASPARTATE) O-METHYLTRANSFERASE"/>
    <property type="match status" value="1"/>
</dbReference>
<evidence type="ECO:0000256" key="13">
    <source>
        <dbReference type="SAM" id="SignalP"/>
    </source>
</evidence>
<dbReference type="AlphaFoldDB" id="A0A2A2J6J8"/>
<dbReference type="FunFam" id="3.40.50.150:FF:000027">
    <property type="entry name" value="Protein-L-isoaspartate O-methyltransferase"/>
    <property type="match status" value="1"/>
</dbReference>
<dbReference type="Gene3D" id="3.40.50.150">
    <property type="entry name" value="Vaccinia Virus protein VP39"/>
    <property type="match status" value="1"/>
</dbReference>
<dbReference type="EMBL" id="LIAE01010638">
    <property type="protein sequence ID" value="PAV57448.1"/>
    <property type="molecule type" value="Genomic_DNA"/>
</dbReference>
<dbReference type="GO" id="GO:0005737">
    <property type="term" value="C:cytoplasm"/>
    <property type="evidence" value="ECO:0007669"/>
    <property type="project" value="UniProtKB-SubCell"/>
</dbReference>
<evidence type="ECO:0000256" key="1">
    <source>
        <dbReference type="ARBA" id="ARBA00004496"/>
    </source>
</evidence>
<dbReference type="Pfam" id="PF01135">
    <property type="entry name" value="PCMT"/>
    <property type="match status" value="1"/>
</dbReference>
<evidence type="ECO:0000256" key="3">
    <source>
        <dbReference type="ARBA" id="ARBA00011890"/>
    </source>
</evidence>
<evidence type="ECO:0000256" key="10">
    <source>
        <dbReference type="ARBA" id="ARBA00035815"/>
    </source>
</evidence>
<organism evidence="14 15">
    <name type="scientific">Diploscapter pachys</name>
    <dbReference type="NCBI Taxonomy" id="2018661"/>
    <lineage>
        <taxon>Eukaryota</taxon>
        <taxon>Metazoa</taxon>
        <taxon>Ecdysozoa</taxon>
        <taxon>Nematoda</taxon>
        <taxon>Chromadorea</taxon>
        <taxon>Rhabditida</taxon>
        <taxon>Rhabditina</taxon>
        <taxon>Rhabditomorpha</taxon>
        <taxon>Rhabditoidea</taxon>
        <taxon>Rhabditidae</taxon>
        <taxon>Diploscapter</taxon>
    </lineage>
</organism>
<dbReference type="EC" id="2.1.1.77" evidence="3"/>